<dbReference type="Proteomes" id="UP000242254">
    <property type="component" value="Unassembled WGS sequence"/>
</dbReference>
<keyword evidence="1" id="KW-0812">Transmembrane</keyword>
<feature type="chain" id="PRO_5013895527" evidence="2">
    <location>
        <begin position="19"/>
        <end position="122"/>
    </location>
</feature>
<evidence type="ECO:0000256" key="2">
    <source>
        <dbReference type="SAM" id="SignalP"/>
    </source>
</evidence>
<dbReference type="AlphaFoldDB" id="A0A2G4SG78"/>
<dbReference type="PANTHER" id="PTHR36854:SF1">
    <property type="entry name" value="TRANSMEMBRANE PROTEIN"/>
    <property type="match status" value="1"/>
</dbReference>
<keyword evidence="1" id="KW-0472">Membrane</keyword>
<dbReference type="EMBL" id="KZ303871">
    <property type="protein sequence ID" value="PHZ07767.1"/>
    <property type="molecule type" value="Genomic_DNA"/>
</dbReference>
<feature type="signal peptide" evidence="2">
    <location>
        <begin position="1"/>
        <end position="18"/>
    </location>
</feature>
<sequence>MSLLTAFLWTLLMTTCYGAEIQMFCKCFCGSNSTIFELPMTDLRPCSVCTKQYCLDNMQDGLCDGIADATCPSNDFKTECFARDSFKDEMIVRSFLLITSGLMVYSIIKPLLTDKWQKYVSR</sequence>
<dbReference type="RefSeq" id="XP_023461475.1">
    <property type="nucleotide sequence ID" value="XM_023614203.1"/>
</dbReference>
<organism evidence="3 4">
    <name type="scientific">Rhizopus microsporus ATCC 52813</name>
    <dbReference type="NCBI Taxonomy" id="1340429"/>
    <lineage>
        <taxon>Eukaryota</taxon>
        <taxon>Fungi</taxon>
        <taxon>Fungi incertae sedis</taxon>
        <taxon>Mucoromycota</taxon>
        <taxon>Mucoromycotina</taxon>
        <taxon>Mucoromycetes</taxon>
        <taxon>Mucorales</taxon>
        <taxon>Mucorineae</taxon>
        <taxon>Rhizopodaceae</taxon>
        <taxon>Rhizopus</taxon>
    </lineage>
</organism>
<reference evidence="3 4" key="1">
    <citation type="journal article" date="2016" name="Proc. Natl. Acad. Sci. U.S.A.">
        <title>Lipid metabolic changes in an early divergent fungus govern the establishment of a mutualistic symbiosis with endobacteria.</title>
        <authorList>
            <person name="Lastovetsky O.A."/>
            <person name="Gaspar M.L."/>
            <person name="Mondo S.J."/>
            <person name="LaButti K.M."/>
            <person name="Sandor L."/>
            <person name="Grigoriev I.V."/>
            <person name="Henry S.A."/>
            <person name="Pawlowska T.E."/>
        </authorList>
    </citation>
    <scope>NUCLEOTIDE SEQUENCE [LARGE SCALE GENOMIC DNA]</scope>
    <source>
        <strain evidence="3 4">ATCC 52813</strain>
    </source>
</reference>
<evidence type="ECO:0000256" key="1">
    <source>
        <dbReference type="SAM" id="Phobius"/>
    </source>
</evidence>
<evidence type="ECO:0000313" key="3">
    <source>
        <dbReference type="EMBL" id="PHZ07767.1"/>
    </source>
</evidence>
<keyword evidence="4" id="KW-1185">Reference proteome</keyword>
<dbReference type="GeneID" id="35445192"/>
<keyword evidence="2" id="KW-0732">Signal</keyword>
<name>A0A2G4SG78_RHIZD</name>
<gene>
    <name evidence="3" type="ORF">RHIMIDRAFT_295642</name>
</gene>
<protein>
    <submittedName>
        <fullName evidence="3">Uncharacterized protein</fullName>
    </submittedName>
</protein>
<evidence type="ECO:0000313" key="4">
    <source>
        <dbReference type="Proteomes" id="UP000242254"/>
    </source>
</evidence>
<feature type="transmembrane region" description="Helical" evidence="1">
    <location>
        <begin position="90"/>
        <end position="108"/>
    </location>
</feature>
<dbReference type="PANTHER" id="PTHR36854">
    <property type="entry name" value="CHROMOSOME 9, WHOLE GENOME SHOTGUN SEQUENCE"/>
    <property type="match status" value="1"/>
</dbReference>
<keyword evidence="1" id="KW-1133">Transmembrane helix</keyword>
<accession>A0A2G4SG78</accession>
<proteinExistence type="predicted"/>